<evidence type="ECO:0000313" key="1">
    <source>
        <dbReference type="EMBL" id="QUC67959.1"/>
    </source>
</evidence>
<dbReference type="Proteomes" id="UP000682782">
    <property type="component" value="Chromosome"/>
</dbReference>
<protein>
    <submittedName>
        <fullName evidence="1">Glutamate-5-semialdehyde dehydrogenase</fullName>
        <ecNumber evidence="1">1.2.1.41</ecNumber>
    </submittedName>
</protein>
<proteinExistence type="predicted"/>
<keyword evidence="2" id="KW-1185">Reference proteome</keyword>
<name>A0AC61MY26_9FIRM</name>
<gene>
    <name evidence="1" type="ORF">JYE49_04460</name>
</gene>
<accession>A0AC61MY26</accession>
<reference evidence="1" key="1">
    <citation type="submission" date="2021-01" db="EMBL/GenBank/DDBJ databases">
        <title>Complete genome sequence of Clostridiales bacterium R-7.</title>
        <authorList>
            <person name="Mahoney-Kurpe S.C."/>
            <person name="Palevich N."/>
            <person name="Koike S."/>
            <person name="Moon C.D."/>
            <person name="Attwood G.T."/>
        </authorList>
    </citation>
    <scope>NUCLEOTIDE SEQUENCE</scope>
    <source>
        <strain evidence="1">R-7</strain>
    </source>
</reference>
<dbReference type="EC" id="1.2.1.41" evidence="1"/>
<keyword evidence="1" id="KW-0560">Oxidoreductase</keyword>
<organism evidence="1 2">
    <name type="scientific">Aristaeella hokkaidonensis</name>
    <dbReference type="NCBI Taxonomy" id="3046382"/>
    <lineage>
        <taxon>Bacteria</taxon>
        <taxon>Bacillati</taxon>
        <taxon>Bacillota</taxon>
        <taxon>Clostridia</taxon>
        <taxon>Eubacteriales</taxon>
        <taxon>Aristaeellaceae</taxon>
        <taxon>Aristaeella</taxon>
    </lineage>
</organism>
<evidence type="ECO:0000313" key="2">
    <source>
        <dbReference type="Proteomes" id="UP000682782"/>
    </source>
</evidence>
<dbReference type="EMBL" id="CP068393">
    <property type="protein sequence ID" value="QUC67959.1"/>
    <property type="molecule type" value="Genomic_DNA"/>
</dbReference>
<sequence length="434" mass="47464">MEMKDLHEIAASARSAFYQISVSSADQRNTVLSALARLLTQNKDSIFAANQTDLDAAAAEDLAAPLLHRLTFGEEKLDQVVRGLHALADLPDPLNKTLSATEITEGLKLYRVSSPIGVIGVIFESRPDALIQISSLCIKSGNAVLLKGGREALHTNQVLCDLVSQALEDSGFSASTVQLLETREDVAQMLKEDTLIDLIIPRGSNSFVRYIMDNSRIPVLGHSDGICHVYVDSDADPETACRIVTDSKTQYVSVCNALETLLVHVDIAPVFLPELYRSLTEKNVEIRGDEQTAKIIPCVPATDKDWSSEYLDYILSIKIVSSLNDAIEHINRYGSHHTDCIVTNNSENASVFMNTVDSAGVYWNVSTRFADGFVYGLGAEVGIATGKLHARGPMGLEGLTTYKYKLIGSGQTMEEMKSGKRQYTHIPLQENCPL</sequence>